<accession>A0AA37X1A8</accession>
<dbReference type="RefSeq" id="WP_284225769.1">
    <property type="nucleotide sequence ID" value="NZ_BSRA01000003.1"/>
</dbReference>
<organism evidence="1 2">
    <name type="scientific">Alicyclobacillus hesperidum</name>
    <dbReference type="NCBI Taxonomy" id="89784"/>
    <lineage>
        <taxon>Bacteria</taxon>
        <taxon>Bacillati</taxon>
        <taxon>Bacillota</taxon>
        <taxon>Bacilli</taxon>
        <taxon>Bacillales</taxon>
        <taxon>Alicyclobacillaceae</taxon>
        <taxon>Alicyclobacillus</taxon>
    </lineage>
</organism>
<gene>
    <name evidence="1" type="ORF">Heshes_08000</name>
</gene>
<comment type="caution">
    <text evidence="1">The sequence shown here is derived from an EMBL/GenBank/DDBJ whole genome shotgun (WGS) entry which is preliminary data.</text>
</comment>
<dbReference type="AlphaFoldDB" id="A0AA37X1A8"/>
<dbReference type="InterPro" id="IPR022121">
    <property type="entry name" value="Peptidase_M73_camelysin"/>
</dbReference>
<evidence type="ECO:0008006" key="3">
    <source>
        <dbReference type="Google" id="ProtNLM"/>
    </source>
</evidence>
<proteinExistence type="predicted"/>
<reference evidence="1" key="1">
    <citation type="submission" date="2023-02" db="EMBL/GenBank/DDBJ databases">
        <title>Proposal of a novel subspecies: Alicyclobacillus hesperidum subspecies aegle.</title>
        <authorList>
            <person name="Goto K."/>
            <person name="Fujii T."/>
            <person name="Yasui K."/>
            <person name="Mochida K."/>
            <person name="Kato-Tanaka Y."/>
            <person name="Morohoshi S."/>
            <person name="An S.Y."/>
            <person name="Kasai H."/>
            <person name="Yokota A."/>
        </authorList>
    </citation>
    <scope>NUCLEOTIDE SEQUENCE</scope>
    <source>
        <strain evidence="1">DSM 12766</strain>
    </source>
</reference>
<dbReference type="EMBL" id="BSRA01000003">
    <property type="protein sequence ID" value="GLV13116.1"/>
    <property type="molecule type" value="Genomic_DNA"/>
</dbReference>
<sequence>MNVKIKLAAASAAGLLSMAGLVGYGTYAMFNAHAAKTGNTFTAGTLQITPERDDVPQMGPMFYSSSNTFMSGVIPTGVWAPGDQNTRGLFLENNGSLAGQLTTLTATLADPNGNPLSSTSADTVDYKHDLLFANQANVIIWKVVAVHPSGIQSQFDVDDFASGGNATNIEEVLHCINWIYQEWLRSNPKAASLGITQGEFPGLLNFVNYGLLQDINDISAVRNGQRVTNDSVQVQQIISEPLINLVNGPVSVSSIPNFSDVINPGSSSLLAFTVQFDKEPPQGVDPNSMQGLSAYFNFGTSWSQYRNNH</sequence>
<dbReference type="Pfam" id="PF12389">
    <property type="entry name" value="Peptidase_M73"/>
    <property type="match status" value="1"/>
</dbReference>
<protein>
    <recommendedName>
        <fullName evidence="3">Camelysin metallo-endopeptidase</fullName>
    </recommendedName>
</protein>
<evidence type="ECO:0000313" key="1">
    <source>
        <dbReference type="EMBL" id="GLV13116.1"/>
    </source>
</evidence>
<evidence type="ECO:0000313" key="2">
    <source>
        <dbReference type="Proteomes" id="UP001157137"/>
    </source>
</evidence>
<dbReference type="Proteomes" id="UP001157137">
    <property type="component" value="Unassembled WGS sequence"/>
</dbReference>
<name>A0AA37X1A8_9BACL</name>